<protein>
    <recommendedName>
        <fullName evidence="3">XRE family transcriptional regulator</fullName>
    </recommendedName>
</protein>
<evidence type="ECO:0000313" key="2">
    <source>
        <dbReference type="Proteomes" id="UP001062263"/>
    </source>
</evidence>
<sequence>MKSSRIDLLSKKDSIEKMTPELRPQQDLKADVKRWLKARGLDYKWLAEKCFVSEVTVYNWMAKKRIPEVKEHIIRSLMAELPVTLPSVKVETESRVILQLPSDVQAALERKALDSKMTLTDFLATKINEIVHNDTLSGYPIADMAEHNEFSEDEN</sequence>
<reference evidence="1" key="1">
    <citation type="submission" date="2022-06" db="EMBL/GenBank/DDBJ databases">
        <title>Akkermansia biwalacus sp. nov., an anaerobic mucin-degrading bacterium isolated from human intestine.</title>
        <authorList>
            <person name="Kobayashi Y."/>
            <person name="Inoue S."/>
            <person name="Kawahara T."/>
            <person name="Kohda N."/>
        </authorList>
    </citation>
    <scope>NUCLEOTIDE SEQUENCE</scope>
    <source>
        <strain evidence="1">WON2089</strain>
    </source>
</reference>
<dbReference type="RefSeq" id="WP_215434510.1">
    <property type="nucleotide sequence ID" value="NZ_AP025943.1"/>
</dbReference>
<gene>
    <name evidence="1" type="ORF">Abiwalacus_07250</name>
</gene>
<accession>A0ABM7ZEP0</accession>
<organism evidence="1 2">
    <name type="scientific">Akkermansia biwaensis</name>
    <dbReference type="NCBI Taxonomy" id="2946555"/>
    <lineage>
        <taxon>Bacteria</taxon>
        <taxon>Pseudomonadati</taxon>
        <taxon>Verrucomicrobiota</taxon>
        <taxon>Verrucomicrobiia</taxon>
        <taxon>Verrucomicrobiales</taxon>
        <taxon>Akkermansiaceae</taxon>
        <taxon>Akkermansia</taxon>
    </lineage>
</organism>
<evidence type="ECO:0000313" key="1">
    <source>
        <dbReference type="EMBL" id="BDL43151.1"/>
    </source>
</evidence>
<dbReference type="Proteomes" id="UP001062263">
    <property type="component" value="Chromosome"/>
</dbReference>
<proteinExistence type="predicted"/>
<dbReference type="Gene3D" id="1.10.260.40">
    <property type="entry name" value="lambda repressor-like DNA-binding domains"/>
    <property type="match status" value="1"/>
</dbReference>
<keyword evidence="2" id="KW-1185">Reference proteome</keyword>
<name>A0ABM7ZEP0_9BACT</name>
<dbReference type="EMBL" id="AP025943">
    <property type="protein sequence ID" value="BDL43151.1"/>
    <property type="molecule type" value="Genomic_DNA"/>
</dbReference>
<dbReference type="InterPro" id="IPR010982">
    <property type="entry name" value="Lambda_DNA-bd_dom_sf"/>
</dbReference>
<evidence type="ECO:0008006" key="3">
    <source>
        <dbReference type="Google" id="ProtNLM"/>
    </source>
</evidence>